<protein>
    <submittedName>
        <fullName evidence="1">Uncharacterized protein</fullName>
    </submittedName>
</protein>
<keyword evidence="1" id="KW-0614">Plasmid</keyword>
<dbReference type="AlphaFoldDB" id="A0A7S6WWJ8"/>
<geneLocation type="plasmid" evidence="1 2">
    <name>p1</name>
</geneLocation>
<reference evidence="1 2" key="1">
    <citation type="submission" date="2020-09" db="EMBL/GenBank/DDBJ databases">
        <title>Investigation of environmental microbe.</title>
        <authorList>
            <person name="Ou Y."/>
            <person name="Kang Q."/>
        </authorList>
    </citation>
    <scope>NUCLEOTIDE SEQUENCE [LARGE SCALE GENOMIC DNA]</scope>
    <source>
        <strain evidence="1 2">KJZ-9</strain>
        <plasmid evidence="1 2">p1</plasmid>
    </source>
</reference>
<keyword evidence="2" id="KW-1185">Reference proteome</keyword>
<organism evidence="1 2">
    <name type="scientific">Rothia amarae</name>
    <dbReference type="NCBI Taxonomy" id="169480"/>
    <lineage>
        <taxon>Bacteria</taxon>
        <taxon>Bacillati</taxon>
        <taxon>Actinomycetota</taxon>
        <taxon>Actinomycetes</taxon>
        <taxon>Micrococcales</taxon>
        <taxon>Micrococcaceae</taxon>
        <taxon>Rothia</taxon>
    </lineage>
</organism>
<dbReference type="RefSeq" id="WP_202939941.1">
    <property type="nucleotide sequence ID" value="NZ_CP062957.1"/>
</dbReference>
<dbReference type="KEGG" id="rama:IDM48_11490"/>
<proteinExistence type="predicted"/>
<name>A0A7S6WWJ8_9MICC</name>
<dbReference type="Proteomes" id="UP000516421">
    <property type="component" value="Plasmid p1"/>
</dbReference>
<dbReference type="EMBL" id="CP062957">
    <property type="protein sequence ID" value="QOW64910.1"/>
    <property type="molecule type" value="Genomic_DNA"/>
</dbReference>
<sequence length="280" mass="30201">MQNYNSIIFVNIRRSLQERDSLVEATASAWKYKGKKQLKQLTDASVVVPVVNNQVCGVFENLETSIYPGDPDRVQFALAPCGALAAITGHSLPDSVRWKPGDGAAWKLLVGEEVQGFLEEARGHTRQFGPYSLKLTSEGNLRVIVPAGFNVEVISAATPASVKQRIERAIKALAGTDFVTTYGTLAEALGVNSSQAVARSIVSNAAITKEEAARVFNVKYVNSQGALVPDDDMSTHGGDIRTRPELLVESAGATWEDDKAKIPLASILLDPIVLRLTLNI</sequence>
<evidence type="ECO:0000313" key="1">
    <source>
        <dbReference type="EMBL" id="QOW64910.1"/>
    </source>
</evidence>
<evidence type="ECO:0000313" key="2">
    <source>
        <dbReference type="Proteomes" id="UP000516421"/>
    </source>
</evidence>
<gene>
    <name evidence="1" type="ORF">IDM48_11490</name>
</gene>
<accession>A0A7S6WWJ8</accession>